<dbReference type="InterPro" id="IPR051262">
    <property type="entry name" value="SMP-30/CGR1_Lactonase"/>
</dbReference>
<dbReference type="Gene3D" id="2.120.10.30">
    <property type="entry name" value="TolB, C-terminal domain"/>
    <property type="match status" value="1"/>
</dbReference>
<dbReference type="PRINTS" id="PR01790">
    <property type="entry name" value="SMP30FAMILY"/>
</dbReference>
<accession>A0ABV6RGG0</accession>
<protein>
    <submittedName>
        <fullName evidence="4">SMP-30/gluconolactonase/LRE family protein</fullName>
    </submittedName>
</protein>
<dbReference type="Proteomes" id="UP001589793">
    <property type="component" value="Unassembled WGS sequence"/>
</dbReference>
<evidence type="ECO:0000256" key="2">
    <source>
        <dbReference type="ARBA" id="ARBA00022801"/>
    </source>
</evidence>
<evidence type="ECO:0000256" key="1">
    <source>
        <dbReference type="ARBA" id="ARBA00008853"/>
    </source>
</evidence>
<sequence length="317" mass="34055">MTPSPASLLLEDGARLEKVASGAQWAEGPLWIPGRRALRYSDIPGDRILEYSEESGELSVHATGVGFTNGRTLDLDGTVLECSHGMRALLRDAAESAGGIREASVVVDRYGDHRLNSPNDVIVSSDGTIWFTDPSYGIKRPAEGHPGEEEYGDRYVFRLDPRTGVLAPVVIDVETPNGLALSPDESVLYVSDSSLQPCDLANPNPARPRGHAIHAYDVVEGRHAKNGRLLVEVDPGLPDGIRVDVDGRLWSSSASGVQVFSAAGEKLLDIAVPEIVANLAFGGEDGRTLYITATTSLYRIRTTTRDAAAALRSRLED</sequence>
<dbReference type="PANTHER" id="PTHR47572:SF4">
    <property type="entry name" value="LACTONASE DRP35"/>
    <property type="match status" value="1"/>
</dbReference>
<dbReference type="Pfam" id="PF08450">
    <property type="entry name" value="SGL"/>
    <property type="match status" value="1"/>
</dbReference>
<dbReference type="SUPFAM" id="SSF63829">
    <property type="entry name" value="Calcium-dependent phosphotriesterase"/>
    <property type="match status" value="1"/>
</dbReference>
<dbReference type="PANTHER" id="PTHR47572">
    <property type="entry name" value="LIPOPROTEIN-RELATED"/>
    <property type="match status" value="1"/>
</dbReference>
<organism evidence="4 5">
    <name type="scientific">Brachybacterium hainanense</name>
    <dbReference type="NCBI Taxonomy" id="1541174"/>
    <lineage>
        <taxon>Bacteria</taxon>
        <taxon>Bacillati</taxon>
        <taxon>Actinomycetota</taxon>
        <taxon>Actinomycetes</taxon>
        <taxon>Micrococcales</taxon>
        <taxon>Dermabacteraceae</taxon>
        <taxon>Brachybacterium</taxon>
    </lineage>
</organism>
<reference evidence="4 5" key="1">
    <citation type="submission" date="2024-09" db="EMBL/GenBank/DDBJ databases">
        <authorList>
            <person name="Sun Q."/>
            <person name="Mori K."/>
        </authorList>
    </citation>
    <scope>NUCLEOTIDE SEQUENCE [LARGE SCALE GENOMIC DNA]</scope>
    <source>
        <strain evidence="4 5">CICC 10874</strain>
    </source>
</reference>
<dbReference type="InterPro" id="IPR013658">
    <property type="entry name" value="SGL"/>
</dbReference>
<evidence type="ECO:0000313" key="5">
    <source>
        <dbReference type="Proteomes" id="UP001589793"/>
    </source>
</evidence>
<evidence type="ECO:0000259" key="3">
    <source>
        <dbReference type="Pfam" id="PF08450"/>
    </source>
</evidence>
<gene>
    <name evidence="4" type="ORF">ACFFF6_13740</name>
</gene>
<proteinExistence type="inferred from homology"/>
<keyword evidence="5" id="KW-1185">Reference proteome</keyword>
<comment type="caution">
    <text evidence="4">The sequence shown here is derived from an EMBL/GenBank/DDBJ whole genome shotgun (WGS) entry which is preliminary data.</text>
</comment>
<comment type="similarity">
    <text evidence="1">Belongs to the SMP-30/CGR1 family.</text>
</comment>
<evidence type="ECO:0000313" key="4">
    <source>
        <dbReference type="EMBL" id="MFC0675023.1"/>
    </source>
</evidence>
<dbReference type="RefSeq" id="WP_376981662.1">
    <property type="nucleotide sequence ID" value="NZ_JBHLSV010000017.1"/>
</dbReference>
<dbReference type="InterPro" id="IPR005511">
    <property type="entry name" value="SMP-30"/>
</dbReference>
<feature type="domain" description="SMP-30/Gluconolactonase/LRE-like region" evidence="3">
    <location>
        <begin position="25"/>
        <end position="294"/>
    </location>
</feature>
<dbReference type="InterPro" id="IPR011042">
    <property type="entry name" value="6-blade_b-propeller_TolB-like"/>
</dbReference>
<dbReference type="EMBL" id="JBHLSV010000017">
    <property type="protein sequence ID" value="MFC0675023.1"/>
    <property type="molecule type" value="Genomic_DNA"/>
</dbReference>
<keyword evidence="2" id="KW-0378">Hydrolase</keyword>
<name>A0ABV6RGG0_9MICO</name>